<dbReference type="InterPro" id="IPR015943">
    <property type="entry name" value="WD40/YVTN_repeat-like_dom_sf"/>
</dbReference>
<comment type="caution">
    <text evidence="28">The sequence shown here is derived from an EMBL/GenBank/DDBJ whole genome shotgun (WGS) entry which is preliminary data.</text>
</comment>
<evidence type="ECO:0000256" key="4">
    <source>
        <dbReference type="ARBA" id="ARBA00008845"/>
    </source>
</evidence>
<keyword evidence="13" id="KW-0547">Nucleotide-binding</keyword>
<gene>
    <name evidence="28" type="ORF">LSH36_18g11070</name>
</gene>
<keyword evidence="21" id="KW-0206">Cytoskeleton</keyword>
<dbReference type="InterPro" id="IPR036322">
    <property type="entry name" value="WD40_repeat_dom_sf"/>
</dbReference>
<comment type="subunit">
    <text evidence="25">Component of the DCX (DDB1-CUL4-X-box) E3 ubiquitin-protein ligase complex, named CUL4A-RBX1-DDB1-DCAF1/VPRBP complex. Interacts with DDB1; the interaction is direct. Also forms a ternary complex with DDA1 and DDB1. Interacts with NF2 (via FERM domain). Component of the EDVP complex, a E3 ligase complex containing DYRK2, EDD/UBR5, DDB1 and DCAF1. Interacts with DYRK2; the interaction is direct. Interacts with RAG1; the interaction is direct. Interacts with LLGL1 and LLGL2. Interacts with histone H3. Interacts with ESR1 and LATS1; probably recruited by LATS1 to promote ESR1 ubiquitination and ubiquitin-mediated proteasomal degradation. Directly interacts with TET1, TET2 and TET3 (via C-terminus). Interacts with CEP78; promoting DCAF1 localization to centrosomes.</text>
</comment>
<keyword evidence="22" id="KW-0539">Nucleus</keyword>
<dbReference type="SUPFAM" id="SSF50978">
    <property type="entry name" value="WD40 repeat-like"/>
    <property type="match status" value="1"/>
</dbReference>
<evidence type="ECO:0000256" key="7">
    <source>
        <dbReference type="ARBA" id="ARBA00022527"/>
    </source>
</evidence>
<evidence type="ECO:0000256" key="21">
    <source>
        <dbReference type="ARBA" id="ARBA00023212"/>
    </source>
</evidence>
<evidence type="ECO:0000256" key="3">
    <source>
        <dbReference type="ARBA" id="ARBA00004906"/>
    </source>
</evidence>
<reference evidence="28" key="1">
    <citation type="journal article" date="2023" name="Mol. Biol. Evol.">
        <title>Third-Generation Sequencing Reveals the Adaptive Role of the Epigenome in Three Deep-Sea Polychaetes.</title>
        <authorList>
            <person name="Perez M."/>
            <person name="Aroh O."/>
            <person name="Sun Y."/>
            <person name="Lan Y."/>
            <person name="Juniper S.K."/>
            <person name="Young C.R."/>
            <person name="Angers B."/>
            <person name="Qian P.Y."/>
        </authorList>
    </citation>
    <scope>NUCLEOTIDE SEQUENCE</scope>
    <source>
        <strain evidence="28">P08H-3</strain>
    </source>
</reference>
<evidence type="ECO:0000256" key="13">
    <source>
        <dbReference type="ARBA" id="ARBA00022741"/>
    </source>
</evidence>
<dbReference type="EMBL" id="JAODUP010000018">
    <property type="protein sequence ID" value="KAK2168333.1"/>
    <property type="molecule type" value="Genomic_DNA"/>
</dbReference>
<keyword evidence="29" id="KW-1185">Reference proteome</keyword>
<evidence type="ECO:0000313" key="29">
    <source>
        <dbReference type="Proteomes" id="UP001208570"/>
    </source>
</evidence>
<evidence type="ECO:0000256" key="2">
    <source>
        <dbReference type="ARBA" id="ARBA00004300"/>
    </source>
</evidence>
<comment type="pathway">
    <text evidence="3">Protein modification; protein ubiquitination.</text>
</comment>
<dbReference type="GO" id="GO:0005634">
    <property type="term" value="C:nucleus"/>
    <property type="evidence" value="ECO:0007669"/>
    <property type="project" value="UniProtKB-SubCell"/>
</dbReference>
<dbReference type="PANTHER" id="PTHR13129">
    <property type="entry name" value="VPRBP PROTEIN-RELATED"/>
    <property type="match status" value="1"/>
</dbReference>
<dbReference type="Gene3D" id="2.130.10.10">
    <property type="entry name" value="YVTN repeat-like/Quinoprotein amine dehydrogenase"/>
    <property type="match status" value="1"/>
</dbReference>
<keyword evidence="16" id="KW-0067">ATP-binding</keyword>
<keyword evidence="11" id="KW-0808">Transferase</keyword>
<keyword evidence="19" id="KW-0805">Transcription regulation</keyword>
<dbReference type="AlphaFoldDB" id="A0AAD9KAY7"/>
<dbReference type="InterPro" id="IPR006594">
    <property type="entry name" value="LisH"/>
</dbReference>
<dbReference type="GO" id="GO:0005813">
    <property type="term" value="C:centrosome"/>
    <property type="evidence" value="ECO:0007669"/>
    <property type="project" value="UniProtKB-SubCell"/>
</dbReference>
<evidence type="ECO:0000256" key="16">
    <source>
        <dbReference type="ARBA" id="ARBA00022840"/>
    </source>
</evidence>
<evidence type="ECO:0000256" key="19">
    <source>
        <dbReference type="ARBA" id="ARBA00023015"/>
    </source>
</evidence>
<dbReference type="InterPro" id="IPR033270">
    <property type="entry name" value="VPRBP/DCAF1"/>
</dbReference>
<sequence length="1148" mass="129124">MFSFFPFRMTEIIETQTEAWYKLDPDPFDDRNWADVECGLGHILKVIVKNDTFLNKLVNCLLGNGSTELHVVCCRLLYGIMLGLEPTVFFQESVPMLLKRLHLIKREEEQKEQEKHRTQLNRPFANIGKSEPQSGLDSLKNTEMDPSITANNKSAIGCVNSIKSSAAKNNVMDSTPPLLEKEVSTHTDCVDGCVNAKEMHKPVHSMSKFNSFVKPARSNCSNSSWLDMEPLIVGSPAIYPLTTKVQQRMIVQYLTPMGEYQELLVHVFEHKAMDLIFYYIDLNRNQDVLLAFDALKISTLAVLNREDQSAELTEEEILTSRQAARYACIAIKKYFEAHLAIKADQIRRSHVRNEGGLPLCERPAYKASKFPPEVIQNNVELLLECLPYRMKWEPFSRFFKLGGITMLLQLVAIAAEWRPYPGKSETIRSALDTLTVCTVTPVAQLQLCEAVRLPENTSTPAISILLGLAEGSILRDPDVMKAALNVIINCVCGPMSRLSGHVARILDGSTKRRQSLKNGEDLLCKMWECVRANNGIMALAGLSRSDTVKQIMSKLPMFNSGQLQLLMKEPVLQDKHQEHLKFCKYAKEIIENVSGKQHTTTDMSIDRIRKADIVAQTKITFRSQELLTLIHDHLLYKGLTETAAMLQQEADLATATTLPVTHPTTPLIYSSPSTNKSMCFQHSTLLSSSNVTSTLCAGENHNSTVNQIPAPPGTPLKVNLLMQTKKIIRQKNEVGAGSSVVKQPQGFKPDHTVTLDKIVTEYLRKQHAACVNPIVTCPPFSLFETHRCPDPRHRDLAPTNITARLARKTHCENYLMLGTYSGELKMYNIESGEEAGAYVCHSSPLTHCQPSQDGKLVLTSSTWGSPLSALWSFTDIFDMKHSFEEDSYVEFSHNAQDRIIGTNEETAHIYDVATGRMIQTLYDPDKANNYDQNRATFDPTDDLVLNDGVLWDVNSAKPIHKFDKFNSHISGVFHPRGLEVIINSEVWDLRTFHLLHTVPALDQCRICFNHAGDVIYGAIHQFDDADLEESSKVNSPFGSSFRTFDATDYTNIATFDVKKNICDLCTDSSDCFLAVVENQRSPETLSEESLCHLYGVGRSRLKDDDQVSVVVYRFNKMFLGEDFLIRKELLLSVAVSVTSVSRRQWHKQ</sequence>
<keyword evidence="9" id="KW-0853">WD repeat</keyword>
<dbReference type="SMART" id="SM00667">
    <property type="entry name" value="LisH"/>
    <property type="match status" value="1"/>
</dbReference>
<keyword evidence="6" id="KW-0963">Cytoplasm</keyword>
<evidence type="ECO:0000256" key="14">
    <source>
        <dbReference type="ARBA" id="ARBA00022777"/>
    </source>
</evidence>
<evidence type="ECO:0000256" key="9">
    <source>
        <dbReference type="ARBA" id="ARBA00022574"/>
    </source>
</evidence>
<organism evidence="28 29">
    <name type="scientific">Paralvinella palmiformis</name>
    <dbReference type="NCBI Taxonomy" id="53620"/>
    <lineage>
        <taxon>Eukaryota</taxon>
        <taxon>Metazoa</taxon>
        <taxon>Spiralia</taxon>
        <taxon>Lophotrochozoa</taxon>
        <taxon>Annelida</taxon>
        <taxon>Polychaeta</taxon>
        <taxon>Sedentaria</taxon>
        <taxon>Canalipalpata</taxon>
        <taxon>Terebellida</taxon>
        <taxon>Terebelliformia</taxon>
        <taxon>Alvinellidae</taxon>
        <taxon>Paralvinella</taxon>
    </lineage>
</organism>
<dbReference type="Proteomes" id="UP001208570">
    <property type="component" value="Unassembled WGS sequence"/>
</dbReference>
<evidence type="ECO:0000256" key="15">
    <source>
        <dbReference type="ARBA" id="ARBA00022786"/>
    </source>
</evidence>
<proteinExistence type="inferred from homology"/>
<keyword evidence="18" id="KW-0007">Acetylation</keyword>
<dbReference type="PANTHER" id="PTHR13129:SF4">
    <property type="entry name" value="DDB1- AND CUL4-ASSOCIATED FACTOR 1"/>
    <property type="match status" value="1"/>
</dbReference>
<keyword evidence="10" id="KW-0945">Host-virus interaction</keyword>
<evidence type="ECO:0000256" key="10">
    <source>
        <dbReference type="ARBA" id="ARBA00022581"/>
    </source>
</evidence>
<evidence type="ECO:0000256" key="20">
    <source>
        <dbReference type="ARBA" id="ARBA00023163"/>
    </source>
</evidence>
<keyword evidence="14" id="KW-0418">Kinase</keyword>
<evidence type="ECO:0000256" key="23">
    <source>
        <dbReference type="ARBA" id="ARBA00047899"/>
    </source>
</evidence>
<comment type="subcellular location">
    <subcellularLocation>
        <location evidence="2">Cytoplasm</location>
        <location evidence="2">Cytoskeleton</location>
        <location evidence="2">Microtubule organizing center</location>
        <location evidence="2">Centrosome</location>
    </subcellularLocation>
    <subcellularLocation>
        <location evidence="1">Nucleus</location>
    </subcellularLocation>
</comment>
<name>A0AAD9KAY7_9ANNE</name>
<evidence type="ECO:0000313" key="28">
    <source>
        <dbReference type="EMBL" id="KAK2168333.1"/>
    </source>
</evidence>
<comment type="catalytic activity">
    <reaction evidence="23">
        <text>L-threonyl-[protein] + ATP = O-phospho-L-threonyl-[protein] + ADP + H(+)</text>
        <dbReference type="Rhea" id="RHEA:46608"/>
        <dbReference type="Rhea" id="RHEA-COMP:11060"/>
        <dbReference type="Rhea" id="RHEA-COMP:11605"/>
        <dbReference type="ChEBI" id="CHEBI:15378"/>
        <dbReference type="ChEBI" id="CHEBI:30013"/>
        <dbReference type="ChEBI" id="CHEBI:30616"/>
        <dbReference type="ChEBI" id="CHEBI:61977"/>
        <dbReference type="ChEBI" id="CHEBI:456216"/>
        <dbReference type="EC" id="2.7.11.1"/>
    </reaction>
</comment>
<accession>A0AAD9KAY7</accession>
<evidence type="ECO:0000256" key="1">
    <source>
        <dbReference type="ARBA" id="ARBA00004123"/>
    </source>
</evidence>
<keyword evidence="7" id="KW-0723">Serine/threonine-protein kinase</keyword>
<keyword evidence="20" id="KW-0804">Transcription</keyword>
<evidence type="ECO:0000256" key="27">
    <source>
        <dbReference type="ARBA" id="ARBA00078221"/>
    </source>
</evidence>
<dbReference type="EC" id="2.7.11.1" evidence="5"/>
<evidence type="ECO:0000256" key="18">
    <source>
        <dbReference type="ARBA" id="ARBA00022990"/>
    </source>
</evidence>
<dbReference type="GO" id="GO:0006325">
    <property type="term" value="P:chromatin organization"/>
    <property type="evidence" value="ECO:0007669"/>
    <property type="project" value="UniProtKB-KW"/>
</dbReference>
<keyword evidence="15" id="KW-0833">Ubl conjugation pathway</keyword>
<comment type="similarity">
    <text evidence="4">Belongs to the VPRBP/DCAF1 family.</text>
</comment>
<evidence type="ECO:0000256" key="17">
    <source>
        <dbReference type="ARBA" id="ARBA00022853"/>
    </source>
</evidence>
<evidence type="ECO:0000256" key="5">
    <source>
        <dbReference type="ARBA" id="ARBA00012513"/>
    </source>
</evidence>
<dbReference type="GO" id="GO:0005524">
    <property type="term" value="F:ATP binding"/>
    <property type="evidence" value="ECO:0007669"/>
    <property type="project" value="UniProtKB-KW"/>
</dbReference>
<evidence type="ECO:0000256" key="8">
    <source>
        <dbReference type="ARBA" id="ARBA00022553"/>
    </source>
</evidence>
<dbReference type="GO" id="GO:0080008">
    <property type="term" value="C:Cul4-RING E3 ubiquitin ligase complex"/>
    <property type="evidence" value="ECO:0007669"/>
    <property type="project" value="TreeGrafter"/>
</dbReference>
<keyword evidence="12" id="KW-0677">Repeat</keyword>
<keyword evidence="8" id="KW-0597">Phosphoprotein</keyword>
<evidence type="ECO:0000256" key="26">
    <source>
        <dbReference type="ARBA" id="ARBA00071147"/>
    </source>
</evidence>
<dbReference type="PROSITE" id="PS50896">
    <property type="entry name" value="LISH"/>
    <property type="match status" value="1"/>
</dbReference>
<protein>
    <recommendedName>
        <fullName evidence="26">DDB1- and CUL4-associated factor 1</fullName>
        <ecNumber evidence="5">2.7.11.1</ecNumber>
    </recommendedName>
    <alternativeName>
        <fullName evidence="27">Serine/threonine-protein kinase VPRBP</fullName>
    </alternativeName>
</protein>
<evidence type="ECO:0000256" key="6">
    <source>
        <dbReference type="ARBA" id="ARBA00022490"/>
    </source>
</evidence>
<keyword evidence="17" id="KW-0156">Chromatin regulator</keyword>
<comment type="catalytic activity">
    <reaction evidence="24">
        <text>L-seryl-[protein] + ATP = O-phospho-L-seryl-[protein] + ADP + H(+)</text>
        <dbReference type="Rhea" id="RHEA:17989"/>
        <dbReference type="Rhea" id="RHEA-COMP:9863"/>
        <dbReference type="Rhea" id="RHEA-COMP:11604"/>
        <dbReference type="ChEBI" id="CHEBI:15378"/>
        <dbReference type="ChEBI" id="CHEBI:29999"/>
        <dbReference type="ChEBI" id="CHEBI:30616"/>
        <dbReference type="ChEBI" id="CHEBI:83421"/>
        <dbReference type="ChEBI" id="CHEBI:456216"/>
        <dbReference type="EC" id="2.7.11.1"/>
    </reaction>
</comment>
<evidence type="ECO:0000256" key="11">
    <source>
        <dbReference type="ARBA" id="ARBA00022679"/>
    </source>
</evidence>
<dbReference type="FunFam" id="2.130.10.10:FF:000055">
    <property type="entry name" value="DDB1 and CUL4-associated factor 1"/>
    <property type="match status" value="1"/>
</dbReference>
<dbReference type="GO" id="GO:0016567">
    <property type="term" value="P:protein ubiquitination"/>
    <property type="evidence" value="ECO:0007669"/>
    <property type="project" value="InterPro"/>
</dbReference>
<evidence type="ECO:0000256" key="12">
    <source>
        <dbReference type="ARBA" id="ARBA00022737"/>
    </source>
</evidence>
<dbReference type="GO" id="GO:0004674">
    <property type="term" value="F:protein serine/threonine kinase activity"/>
    <property type="evidence" value="ECO:0007669"/>
    <property type="project" value="UniProtKB-KW"/>
</dbReference>
<evidence type="ECO:0000256" key="24">
    <source>
        <dbReference type="ARBA" id="ARBA00048679"/>
    </source>
</evidence>
<evidence type="ECO:0000256" key="22">
    <source>
        <dbReference type="ARBA" id="ARBA00023242"/>
    </source>
</evidence>
<evidence type="ECO:0000256" key="25">
    <source>
        <dbReference type="ARBA" id="ARBA00063313"/>
    </source>
</evidence>